<dbReference type="EMBL" id="SITJ01000076">
    <property type="protein sequence ID" value="TBL66088.1"/>
    <property type="molecule type" value="Genomic_DNA"/>
</dbReference>
<gene>
    <name evidence="2" type="ORF">EYY96_13860</name>
</gene>
<dbReference type="InterPro" id="IPR036937">
    <property type="entry name" value="Adhesion_dom_fimbrial_sf"/>
</dbReference>
<dbReference type="SUPFAM" id="SSF49401">
    <property type="entry name" value="Bacterial adhesins"/>
    <property type="match status" value="1"/>
</dbReference>
<dbReference type="Proteomes" id="UP000291600">
    <property type="component" value="Unassembled WGS sequence"/>
</dbReference>
<dbReference type="AlphaFoldDB" id="A0ABD7Q144"/>
<accession>A0ABD7Q144</accession>
<evidence type="ECO:0000313" key="2">
    <source>
        <dbReference type="EMBL" id="TBL66088.1"/>
    </source>
</evidence>
<protein>
    <submittedName>
        <fullName evidence="2">Fimbrial protein</fullName>
    </submittedName>
</protein>
<sequence>MPSFLSVNSTTNSHANSDACCYLQNKIKGLGMINKYEFKVRSFLLKAVFFLIISSSASAMTNIEINFGNFYINALSGTTTVTMPVGTYTREGTPAIGSEYGSGLYLGSMAGGCNYFTAEGYCEYFLEKDIIGVYIVLGTRRGEQQKYWSSAASMYGINPGDIITGDIVLDKSTFIGTYDMSRYLIARVTNAQRDGYYIYLSGTLTIAKTACNISTAHDMNYTWTPLSPSQIANGSAPVKKAPITMTCVGSSVPVTVTVTSSNGYADTQQGIIKTDMANLGVKLTWAKNDLPVLLNTAIDVPASSETTQDFSINALPVTSTGNTKVNGGDFNSTVTLAFDYH</sequence>
<comment type="caution">
    <text evidence="2">The sequence shown here is derived from an EMBL/GenBank/DDBJ whole genome shotgun (WGS) entry which is preliminary data.</text>
</comment>
<organism evidence="2 3">
    <name type="scientific">Hafnia alvei</name>
    <dbReference type="NCBI Taxonomy" id="569"/>
    <lineage>
        <taxon>Bacteria</taxon>
        <taxon>Pseudomonadati</taxon>
        <taxon>Pseudomonadota</taxon>
        <taxon>Gammaproteobacteria</taxon>
        <taxon>Enterobacterales</taxon>
        <taxon>Hafniaceae</taxon>
        <taxon>Hafnia</taxon>
    </lineage>
</organism>
<dbReference type="Pfam" id="PF00419">
    <property type="entry name" value="Fimbrial"/>
    <property type="match status" value="1"/>
</dbReference>
<name>A0ABD7Q144_HAFAL</name>
<dbReference type="Gene3D" id="2.60.40.1090">
    <property type="entry name" value="Fimbrial-type adhesion domain"/>
    <property type="match status" value="1"/>
</dbReference>
<evidence type="ECO:0000259" key="1">
    <source>
        <dbReference type="Pfam" id="PF00419"/>
    </source>
</evidence>
<feature type="domain" description="Fimbrial-type adhesion" evidence="1">
    <location>
        <begin position="200"/>
        <end position="340"/>
    </location>
</feature>
<proteinExistence type="predicted"/>
<evidence type="ECO:0000313" key="3">
    <source>
        <dbReference type="Proteomes" id="UP000291600"/>
    </source>
</evidence>
<dbReference type="InterPro" id="IPR000259">
    <property type="entry name" value="Adhesion_dom_fimbrial"/>
</dbReference>
<reference evidence="2 3" key="1">
    <citation type="submission" date="2019-02" db="EMBL/GenBank/DDBJ databases">
        <title>Comparative genomic analysis of the Hafnia genus genomes.</title>
        <authorList>
            <person name="Zhiqiu Y."/>
            <person name="Chao Y."/>
            <person name="Yuhui D."/>
            <person name="Di H."/>
            <person name="Bin L."/>
        </authorList>
    </citation>
    <scope>NUCLEOTIDE SEQUENCE [LARGE SCALE GENOMIC DNA]</scope>
    <source>
        <strain evidence="2 3">PCM_1210</strain>
    </source>
</reference>
<dbReference type="InterPro" id="IPR008966">
    <property type="entry name" value="Adhesion_dom_sf"/>
</dbReference>